<feature type="non-terminal residue" evidence="12">
    <location>
        <position position="496"/>
    </location>
</feature>
<sequence length="496" mass="57028">KEQEQQQEKEQGKEQEKEQKKEQEKEQQNEQKYEKVQEQEKDHQKQIEAVQILLQKHPELKEDKNKNRFKLVMCGGIVKGGDAYLNSIKAKIDEYGIKDFVDILENRPGGELRNELMNSIGAIHTMFEEHFGIVIVEFIASGAVPIVNRSGGMQDDVYALNLNEQHPIHPGFTAITNEDQYQKIRIELQIDNSNTNYYYEVTIKLSTRKNKGEEFCGDCEPTVFMLKKSDYRVVRALGHGSFGSAFLVTEIASGKQLVWKKMAIVDDDDRRMALSEAEMLRNNKSEILVQYYGSFEDESEFYILMEYCDKGDLRKYINQLRELGAIISEDKLWEIFAQLAEAIFSLHSKNIIHRDLKPENVFMTEFFFVKLGDLGMAKVIMGTQQYQTRIGGTIQYFPPELLSEAGVSGITKTNQGQLRPIIQTKQCDMFSLGVMTYELTTLKHPFADLNGEVLRTNIIKCKPDPLPNYGSETMNQMKQIIMSLLSKDPTHRPTIE</sequence>
<dbReference type="InterPro" id="IPR000719">
    <property type="entry name" value="Prot_kinase_dom"/>
</dbReference>
<evidence type="ECO:0000256" key="4">
    <source>
        <dbReference type="ARBA" id="ARBA00022679"/>
    </source>
</evidence>
<evidence type="ECO:0000259" key="11">
    <source>
        <dbReference type="PROSITE" id="PS50011"/>
    </source>
</evidence>
<comment type="catalytic activity">
    <reaction evidence="9">
        <text>L-seryl-[protein] + ATP = O-phospho-L-seryl-[protein] + ADP + H(+)</text>
        <dbReference type="Rhea" id="RHEA:17989"/>
        <dbReference type="Rhea" id="RHEA-COMP:9863"/>
        <dbReference type="Rhea" id="RHEA-COMP:11604"/>
        <dbReference type="ChEBI" id="CHEBI:15378"/>
        <dbReference type="ChEBI" id="CHEBI:29999"/>
        <dbReference type="ChEBI" id="CHEBI:30616"/>
        <dbReference type="ChEBI" id="CHEBI:83421"/>
        <dbReference type="ChEBI" id="CHEBI:456216"/>
        <dbReference type="EC" id="2.7.11.1"/>
    </reaction>
</comment>
<dbReference type="SMART" id="SM00220">
    <property type="entry name" value="S_TKc"/>
    <property type="match status" value="1"/>
</dbReference>
<dbReference type="Pfam" id="PF00069">
    <property type="entry name" value="Pkinase"/>
    <property type="match status" value="1"/>
</dbReference>
<dbReference type="Gene3D" id="1.10.510.10">
    <property type="entry name" value="Transferase(Phosphotransferase) domain 1"/>
    <property type="match status" value="1"/>
</dbReference>
<dbReference type="Gene3D" id="3.40.50.2000">
    <property type="entry name" value="Glycogen Phosphorylase B"/>
    <property type="match status" value="1"/>
</dbReference>
<keyword evidence="6 12" id="KW-0418">Kinase</keyword>
<dbReference type="EC" id="2.7.11.1" evidence="1"/>
<dbReference type="GO" id="GO:0106310">
    <property type="term" value="F:protein serine kinase activity"/>
    <property type="evidence" value="ECO:0007669"/>
    <property type="project" value="RHEA"/>
</dbReference>
<gene>
    <name evidence="12" type="ORF">EZS28_028372</name>
</gene>
<feature type="domain" description="Protein kinase" evidence="11">
    <location>
        <begin position="231"/>
        <end position="496"/>
    </location>
</feature>
<name>A0A5J4V205_9EUKA</name>
<evidence type="ECO:0000256" key="7">
    <source>
        <dbReference type="ARBA" id="ARBA00022840"/>
    </source>
</evidence>
<evidence type="ECO:0000256" key="8">
    <source>
        <dbReference type="ARBA" id="ARBA00047899"/>
    </source>
</evidence>
<evidence type="ECO:0000313" key="13">
    <source>
        <dbReference type="Proteomes" id="UP000324800"/>
    </source>
</evidence>
<dbReference type="AlphaFoldDB" id="A0A5J4V205"/>
<evidence type="ECO:0000256" key="1">
    <source>
        <dbReference type="ARBA" id="ARBA00012513"/>
    </source>
</evidence>
<evidence type="ECO:0000256" key="10">
    <source>
        <dbReference type="SAM" id="MobiDB-lite"/>
    </source>
</evidence>
<dbReference type="Pfam" id="PF00534">
    <property type="entry name" value="Glycos_transf_1"/>
    <property type="match status" value="1"/>
</dbReference>
<dbReference type="InterPro" id="IPR008271">
    <property type="entry name" value="Ser/Thr_kinase_AS"/>
</dbReference>
<dbReference type="SUPFAM" id="SSF56112">
    <property type="entry name" value="Protein kinase-like (PK-like)"/>
    <property type="match status" value="1"/>
</dbReference>
<dbReference type="InterPro" id="IPR001296">
    <property type="entry name" value="Glyco_trans_1"/>
</dbReference>
<keyword evidence="2" id="KW-0723">Serine/threonine-protein kinase</keyword>
<evidence type="ECO:0000256" key="5">
    <source>
        <dbReference type="ARBA" id="ARBA00022741"/>
    </source>
</evidence>
<dbReference type="GO" id="GO:0004674">
    <property type="term" value="F:protein serine/threonine kinase activity"/>
    <property type="evidence" value="ECO:0007669"/>
    <property type="project" value="UniProtKB-KW"/>
</dbReference>
<dbReference type="GO" id="GO:0005524">
    <property type="term" value="F:ATP binding"/>
    <property type="evidence" value="ECO:0007669"/>
    <property type="project" value="UniProtKB-KW"/>
</dbReference>
<keyword evidence="7" id="KW-0067">ATP-binding</keyword>
<dbReference type="PANTHER" id="PTHR44899">
    <property type="entry name" value="CAMK FAMILY PROTEIN KINASE"/>
    <property type="match status" value="1"/>
</dbReference>
<dbReference type="InterPro" id="IPR051131">
    <property type="entry name" value="NEK_Ser/Thr_kinase_NIMA"/>
</dbReference>
<organism evidence="12 13">
    <name type="scientific">Streblomastix strix</name>
    <dbReference type="NCBI Taxonomy" id="222440"/>
    <lineage>
        <taxon>Eukaryota</taxon>
        <taxon>Metamonada</taxon>
        <taxon>Preaxostyla</taxon>
        <taxon>Oxymonadida</taxon>
        <taxon>Streblomastigidae</taxon>
        <taxon>Streblomastix</taxon>
    </lineage>
</organism>
<comment type="catalytic activity">
    <reaction evidence="8">
        <text>L-threonyl-[protein] + ATP = O-phospho-L-threonyl-[protein] + ADP + H(+)</text>
        <dbReference type="Rhea" id="RHEA:46608"/>
        <dbReference type="Rhea" id="RHEA-COMP:11060"/>
        <dbReference type="Rhea" id="RHEA-COMP:11605"/>
        <dbReference type="ChEBI" id="CHEBI:15378"/>
        <dbReference type="ChEBI" id="CHEBI:30013"/>
        <dbReference type="ChEBI" id="CHEBI:30616"/>
        <dbReference type="ChEBI" id="CHEBI:61977"/>
        <dbReference type="ChEBI" id="CHEBI:456216"/>
        <dbReference type="EC" id="2.7.11.1"/>
    </reaction>
</comment>
<dbReference type="Proteomes" id="UP000324800">
    <property type="component" value="Unassembled WGS sequence"/>
</dbReference>
<comment type="caution">
    <text evidence="12">The sequence shown here is derived from an EMBL/GenBank/DDBJ whole genome shotgun (WGS) entry which is preliminary data.</text>
</comment>
<proteinExistence type="predicted"/>
<keyword evidence="4" id="KW-0808">Transferase</keyword>
<reference evidence="12 13" key="1">
    <citation type="submission" date="2019-03" db="EMBL/GenBank/DDBJ databases">
        <title>Single cell metagenomics reveals metabolic interactions within the superorganism composed of flagellate Streblomastix strix and complex community of Bacteroidetes bacteria on its surface.</title>
        <authorList>
            <person name="Treitli S.C."/>
            <person name="Kolisko M."/>
            <person name="Husnik F."/>
            <person name="Keeling P."/>
            <person name="Hampl V."/>
        </authorList>
    </citation>
    <scope>NUCLEOTIDE SEQUENCE [LARGE SCALE GENOMIC DNA]</scope>
    <source>
        <strain evidence="12">ST1C</strain>
    </source>
</reference>
<feature type="region of interest" description="Disordered" evidence="10">
    <location>
        <begin position="1"/>
        <end position="42"/>
    </location>
</feature>
<dbReference type="PROSITE" id="PS50011">
    <property type="entry name" value="PROTEIN_KINASE_DOM"/>
    <property type="match status" value="1"/>
</dbReference>
<evidence type="ECO:0000256" key="2">
    <source>
        <dbReference type="ARBA" id="ARBA00022527"/>
    </source>
</evidence>
<keyword evidence="5" id="KW-0547">Nucleotide-binding</keyword>
<evidence type="ECO:0000256" key="6">
    <source>
        <dbReference type="ARBA" id="ARBA00022777"/>
    </source>
</evidence>
<dbReference type="PROSITE" id="PS00108">
    <property type="entry name" value="PROTEIN_KINASE_ST"/>
    <property type="match status" value="1"/>
</dbReference>
<keyword evidence="3" id="KW-0328">Glycosyltransferase</keyword>
<evidence type="ECO:0000256" key="9">
    <source>
        <dbReference type="ARBA" id="ARBA00048679"/>
    </source>
</evidence>
<evidence type="ECO:0000313" key="12">
    <source>
        <dbReference type="EMBL" id="KAA6376101.1"/>
    </source>
</evidence>
<dbReference type="PANTHER" id="PTHR44899:SF3">
    <property type="entry name" value="SERINE_THREONINE-PROTEIN KINASE NEK1"/>
    <property type="match status" value="1"/>
</dbReference>
<evidence type="ECO:0000256" key="3">
    <source>
        <dbReference type="ARBA" id="ARBA00022676"/>
    </source>
</evidence>
<accession>A0A5J4V205</accession>
<dbReference type="SUPFAM" id="SSF53756">
    <property type="entry name" value="UDP-Glycosyltransferase/glycogen phosphorylase"/>
    <property type="match status" value="1"/>
</dbReference>
<dbReference type="InterPro" id="IPR011009">
    <property type="entry name" value="Kinase-like_dom_sf"/>
</dbReference>
<dbReference type="GO" id="GO:0016757">
    <property type="term" value="F:glycosyltransferase activity"/>
    <property type="evidence" value="ECO:0007669"/>
    <property type="project" value="UniProtKB-KW"/>
</dbReference>
<feature type="non-terminal residue" evidence="12">
    <location>
        <position position="1"/>
    </location>
</feature>
<dbReference type="EMBL" id="SNRW01010762">
    <property type="protein sequence ID" value="KAA6376101.1"/>
    <property type="molecule type" value="Genomic_DNA"/>
</dbReference>
<dbReference type="OrthoDB" id="2276068at2759"/>
<protein>
    <recommendedName>
        <fullName evidence="1">non-specific serine/threonine protein kinase</fullName>
        <ecNumber evidence="1">2.7.11.1</ecNumber>
    </recommendedName>
</protein>